<keyword evidence="2" id="KW-1185">Reference proteome</keyword>
<dbReference type="OrthoDB" id="3796275at2759"/>
<dbReference type="EMBL" id="MNBE01000582">
    <property type="protein sequence ID" value="OKP07418.1"/>
    <property type="molecule type" value="Genomic_DNA"/>
</dbReference>
<comment type="caution">
    <text evidence="1">The sequence shown here is derived from an EMBL/GenBank/DDBJ whole genome shotgun (WGS) entry which is preliminary data.</text>
</comment>
<evidence type="ECO:0000313" key="2">
    <source>
        <dbReference type="Proteomes" id="UP000186955"/>
    </source>
</evidence>
<accession>A0A1Q5U4K9</accession>
<reference evidence="1 2" key="1">
    <citation type="submission" date="2016-10" db="EMBL/GenBank/DDBJ databases">
        <title>Genome sequence of the ascomycete fungus Penicillium subrubescens.</title>
        <authorList>
            <person name="De Vries R.P."/>
            <person name="Peng M."/>
            <person name="Dilokpimol A."/>
            <person name="Hilden K."/>
            <person name="Makela M.R."/>
            <person name="Grigoriev I."/>
            <person name="Riley R."/>
            <person name="Granchi Z."/>
        </authorList>
    </citation>
    <scope>NUCLEOTIDE SEQUENCE [LARGE SCALE GENOMIC DNA]</scope>
    <source>
        <strain evidence="1 2">CBS 132785</strain>
    </source>
</reference>
<gene>
    <name evidence="1" type="ORF">PENSUB_6007</name>
</gene>
<sequence length="211" mass="23986">MPRSAFHIGPKKLVESPAPKLEPGEYHTTSSALHDLEFTGDLQPWPGFLSAVQTMHESHTWRNECLGLTLRTRDPYTHGNIVVGDEHGVQGRFHKHFGDILNAIFKSQSKSIRFADFRCVQSTYSGIPDVILKDNNHHLKDVGELKVPWVPDHTIDDKIDFDRDLRKILAQPIMYMQNLGCVYGFLSNYKETIFLRQLVDDKACGGSSILR</sequence>
<organism evidence="1 2">
    <name type="scientific">Penicillium subrubescens</name>
    <dbReference type="NCBI Taxonomy" id="1316194"/>
    <lineage>
        <taxon>Eukaryota</taxon>
        <taxon>Fungi</taxon>
        <taxon>Dikarya</taxon>
        <taxon>Ascomycota</taxon>
        <taxon>Pezizomycotina</taxon>
        <taxon>Eurotiomycetes</taxon>
        <taxon>Eurotiomycetidae</taxon>
        <taxon>Eurotiales</taxon>
        <taxon>Aspergillaceae</taxon>
        <taxon>Penicillium</taxon>
    </lineage>
</organism>
<dbReference type="AlphaFoldDB" id="A0A1Q5U4K9"/>
<protein>
    <submittedName>
        <fullName evidence="1">Uncharacterized protein</fullName>
    </submittedName>
</protein>
<proteinExistence type="predicted"/>
<name>A0A1Q5U4K9_9EURO</name>
<evidence type="ECO:0000313" key="1">
    <source>
        <dbReference type="EMBL" id="OKP07418.1"/>
    </source>
</evidence>
<dbReference type="Proteomes" id="UP000186955">
    <property type="component" value="Unassembled WGS sequence"/>
</dbReference>